<evidence type="ECO:0000256" key="1">
    <source>
        <dbReference type="SAM" id="SignalP"/>
    </source>
</evidence>
<keyword evidence="3" id="KW-1185">Reference proteome</keyword>
<dbReference type="OMA" id="KRVTIMF"/>
<dbReference type="Proteomes" id="UP000316621">
    <property type="component" value="Chromosome 9"/>
</dbReference>
<evidence type="ECO:0000313" key="2">
    <source>
        <dbReference type="EMBL" id="RZC75764.1"/>
    </source>
</evidence>
<feature type="signal peptide" evidence="1">
    <location>
        <begin position="1"/>
        <end position="26"/>
    </location>
</feature>
<protein>
    <recommendedName>
        <fullName evidence="4">Thionin-like protein 2</fullName>
    </recommendedName>
</protein>
<organism evidence="2 3">
    <name type="scientific">Papaver somniferum</name>
    <name type="common">Opium poppy</name>
    <dbReference type="NCBI Taxonomy" id="3469"/>
    <lineage>
        <taxon>Eukaryota</taxon>
        <taxon>Viridiplantae</taxon>
        <taxon>Streptophyta</taxon>
        <taxon>Embryophyta</taxon>
        <taxon>Tracheophyta</taxon>
        <taxon>Spermatophyta</taxon>
        <taxon>Magnoliopsida</taxon>
        <taxon>Ranunculales</taxon>
        <taxon>Papaveraceae</taxon>
        <taxon>Papaveroideae</taxon>
        <taxon>Papaver</taxon>
    </lineage>
</organism>
<evidence type="ECO:0008006" key="4">
    <source>
        <dbReference type="Google" id="ProtNLM"/>
    </source>
</evidence>
<proteinExistence type="predicted"/>
<gene>
    <name evidence="2" type="ORF">C5167_000525</name>
</gene>
<dbReference type="InterPro" id="IPR038975">
    <property type="entry name" value="THNL"/>
</dbReference>
<dbReference type="EMBL" id="CM010723">
    <property type="protein sequence ID" value="RZC75764.1"/>
    <property type="molecule type" value="Genomic_DNA"/>
</dbReference>
<keyword evidence="1" id="KW-0732">Signal</keyword>
<dbReference type="AlphaFoldDB" id="A0A4Y7KR00"/>
<accession>A0A4Y7KR00</accession>
<evidence type="ECO:0000313" key="3">
    <source>
        <dbReference type="Proteomes" id="UP000316621"/>
    </source>
</evidence>
<dbReference type="OrthoDB" id="653285at2759"/>
<dbReference type="PANTHER" id="PTHR36312">
    <property type="entry name" value="THIONIN-LIKE PROTEIN 1"/>
    <property type="match status" value="1"/>
</dbReference>
<dbReference type="Gramene" id="RZC75764">
    <property type="protein sequence ID" value="RZC75764"/>
    <property type="gene ID" value="C5167_000525"/>
</dbReference>
<feature type="chain" id="PRO_5021375607" description="Thionin-like protein 2" evidence="1">
    <location>
        <begin position="27"/>
        <end position="117"/>
    </location>
</feature>
<dbReference type="PANTHER" id="PTHR36312:SF1">
    <property type="entry name" value="OS01G0594500 PROTEIN"/>
    <property type="match status" value="1"/>
</dbReference>
<name>A0A4Y7KR00_PAPSO</name>
<sequence length="117" mass="12945">MEGKNVKVISLMVIVMFGMFVGRSSAFSKDCFVGCMVLCAVTHPNRQMFLCPFTCLKKCIFRSDDPDPSNKIESPGDRYCKLGCATVNCISKSTPQNPLGDQVQHCVNSYCTKKCTN</sequence>
<reference evidence="2 3" key="1">
    <citation type="journal article" date="2018" name="Science">
        <title>The opium poppy genome and morphinan production.</title>
        <authorList>
            <person name="Guo L."/>
            <person name="Winzer T."/>
            <person name="Yang X."/>
            <person name="Li Y."/>
            <person name="Ning Z."/>
            <person name="He Z."/>
            <person name="Teodor R."/>
            <person name="Lu Y."/>
            <person name="Bowser T.A."/>
            <person name="Graham I.A."/>
            <person name="Ye K."/>
        </authorList>
    </citation>
    <scope>NUCLEOTIDE SEQUENCE [LARGE SCALE GENOMIC DNA]</scope>
    <source>
        <strain evidence="3">cv. HN1</strain>
        <tissue evidence="2">Leaves</tissue>
    </source>
</reference>